<keyword evidence="5 10" id="KW-0378">Hydrolase</keyword>
<evidence type="ECO:0000256" key="3">
    <source>
        <dbReference type="ARBA" id="ARBA00022651"/>
    </source>
</evidence>
<feature type="active site" description="Nucleophile" evidence="9">
    <location>
        <position position="264"/>
    </location>
</feature>
<evidence type="ECO:0000256" key="4">
    <source>
        <dbReference type="ARBA" id="ARBA00022729"/>
    </source>
</evidence>
<proteinExistence type="inferred from homology"/>
<dbReference type="InterPro" id="IPR001000">
    <property type="entry name" value="GH10_dom"/>
</dbReference>
<dbReference type="PANTHER" id="PTHR31490:SF88">
    <property type="entry name" value="BETA-XYLANASE"/>
    <property type="match status" value="1"/>
</dbReference>
<feature type="domain" description="GH10" evidence="11">
    <location>
        <begin position="26"/>
        <end position="348"/>
    </location>
</feature>
<comment type="catalytic activity">
    <reaction evidence="1 10">
        <text>Endohydrolysis of (1-&gt;4)-beta-D-xylosidic linkages in xylans.</text>
        <dbReference type="EC" id="3.2.1.8"/>
    </reaction>
</comment>
<evidence type="ECO:0000256" key="5">
    <source>
        <dbReference type="ARBA" id="ARBA00022801"/>
    </source>
</evidence>
<dbReference type="PROSITE" id="PS00591">
    <property type="entry name" value="GH10_1"/>
    <property type="match status" value="1"/>
</dbReference>
<dbReference type="SUPFAM" id="SSF51445">
    <property type="entry name" value="(Trans)glycosidases"/>
    <property type="match status" value="1"/>
</dbReference>
<dbReference type="SMART" id="SM00633">
    <property type="entry name" value="Glyco_10"/>
    <property type="match status" value="1"/>
</dbReference>
<evidence type="ECO:0000256" key="8">
    <source>
        <dbReference type="ARBA" id="ARBA00023326"/>
    </source>
</evidence>
<protein>
    <recommendedName>
        <fullName evidence="10">Beta-xylanase</fullName>
        <ecNumber evidence="10">3.2.1.8</ecNumber>
    </recommendedName>
</protein>
<evidence type="ECO:0000256" key="7">
    <source>
        <dbReference type="ARBA" id="ARBA00023295"/>
    </source>
</evidence>
<dbReference type="InterPro" id="IPR031158">
    <property type="entry name" value="GH10_AS"/>
</dbReference>
<comment type="similarity">
    <text evidence="2 10">Belongs to the glycosyl hydrolase 10 (cellulase F) family.</text>
</comment>
<keyword evidence="8 10" id="KW-0624">Polysaccharide degradation</keyword>
<dbReference type="InterPro" id="IPR044846">
    <property type="entry name" value="GH10"/>
</dbReference>
<dbReference type="Pfam" id="PF00331">
    <property type="entry name" value="Glyco_hydro_10"/>
    <property type="match status" value="1"/>
</dbReference>
<dbReference type="PANTHER" id="PTHR31490">
    <property type="entry name" value="GLYCOSYL HYDROLASE"/>
    <property type="match status" value="1"/>
</dbReference>
<organism evidence="12">
    <name type="scientific">Planktothricoides sp. SpSt-374</name>
    <dbReference type="NCBI Taxonomy" id="2282167"/>
    <lineage>
        <taxon>Bacteria</taxon>
        <taxon>Bacillati</taxon>
        <taxon>Cyanobacteriota</taxon>
        <taxon>Cyanophyceae</taxon>
        <taxon>Oscillatoriophycideae</taxon>
        <taxon>Oscillatoriales</taxon>
        <taxon>Oscillatoriaceae</taxon>
        <taxon>Planktothricoides</taxon>
    </lineage>
</organism>
<evidence type="ECO:0000313" key="12">
    <source>
        <dbReference type="EMBL" id="HGG02118.1"/>
    </source>
</evidence>
<dbReference type="EMBL" id="DSPX01000165">
    <property type="protein sequence ID" value="HGG02118.1"/>
    <property type="molecule type" value="Genomic_DNA"/>
</dbReference>
<keyword evidence="4" id="KW-0732">Signal</keyword>
<name>A0A7C3VNE8_9CYAN</name>
<comment type="caution">
    <text evidence="12">The sequence shown here is derived from an EMBL/GenBank/DDBJ whole genome shotgun (WGS) entry which is preliminary data.</text>
</comment>
<dbReference type="GO" id="GO:0031176">
    <property type="term" value="F:endo-1,4-beta-xylanase activity"/>
    <property type="evidence" value="ECO:0007669"/>
    <property type="project" value="UniProtKB-EC"/>
</dbReference>
<dbReference type="PRINTS" id="PR00134">
    <property type="entry name" value="GLHYDRLASE10"/>
</dbReference>
<dbReference type="InterPro" id="IPR017853">
    <property type="entry name" value="GH"/>
</dbReference>
<keyword evidence="7 10" id="KW-0326">Glycosidase</keyword>
<evidence type="ECO:0000256" key="2">
    <source>
        <dbReference type="ARBA" id="ARBA00007495"/>
    </source>
</evidence>
<dbReference type="GO" id="GO:0045493">
    <property type="term" value="P:xylan catabolic process"/>
    <property type="evidence" value="ECO:0007669"/>
    <property type="project" value="UniProtKB-KW"/>
</dbReference>
<dbReference type="PROSITE" id="PS51760">
    <property type="entry name" value="GH10_2"/>
    <property type="match status" value="1"/>
</dbReference>
<dbReference type="EC" id="3.2.1.8" evidence="10"/>
<evidence type="ECO:0000256" key="1">
    <source>
        <dbReference type="ARBA" id="ARBA00000681"/>
    </source>
</evidence>
<dbReference type="Gene3D" id="3.20.20.80">
    <property type="entry name" value="Glycosidases"/>
    <property type="match status" value="1"/>
</dbReference>
<evidence type="ECO:0000256" key="9">
    <source>
        <dbReference type="PROSITE-ProRule" id="PRU10061"/>
    </source>
</evidence>
<keyword evidence="6 10" id="KW-0119">Carbohydrate metabolism</keyword>
<gene>
    <name evidence="12" type="ORF">ENR15_16105</name>
</gene>
<evidence type="ECO:0000256" key="6">
    <source>
        <dbReference type="ARBA" id="ARBA00023277"/>
    </source>
</evidence>
<evidence type="ECO:0000256" key="10">
    <source>
        <dbReference type="RuleBase" id="RU361174"/>
    </source>
</evidence>
<evidence type="ECO:0000259" key="11">
    <source>
        <dbReference type="PROSITE" id="PS51760"/>
    </source>
</evidence>
<accession>A0A7C3VNE8</accession>
<sequence>MADMWQKIEVARRDFTVVGEQPLRERAQAKGLIYGAASSYQELAKNVDLANRFAAECGILVPVNSMKWQELRPGPKTFDFNQGDWLAKFASERGMQLRGHTLIWHKALPDWFEANVNKQNAEQVMLEHIATVAGHYAGKMQSWDVVNEAIFPANGRSDGLRRTPWLEFLGPEYIDLAFQAAAQADPQALLVYNDHRLDYDTPEMEGRRVAVLKLLEGLKSRKTPVQALGIQGHLFANEMPFKPKKLRQFLSDVASLGLKIMITELDVTDRMLPGDIAVRDRLVAGVYQDYLDVVLDEPAVIGVLNWGLSDRYTWIAGVRPRDDGMAVRPLPLDQDFQRKLAWQAIARAFDNAPSR</sequence>
<dbReference type="AlphaFoldDB" id="A0A7C3VNE8"/>
<keyword evidence="3" id="KW-0858">Xylan degradation</keyword>
<reference evidence="12" key="1">
    <citation type="journal article" date="2020" name="mSystems">
        <title>Genome- and Community-Level Interaction Insights into Carbon Utilization and Element Cycling Functions of Hydrothermarchaeota in Hydrothermal Sediment.</title>
        <authorList>
            <person name="Zhou Z."/>
            <person name="Liu Y."/>
            <person name="Xu W."/>
            <person name="Pan J."/>
            <person name="Luo Z.H."/>
            <person name="Li M."/>
        </authorList>
    </citation>
    <scope>NUCLEOTIDE SEQUENCE [LARGE SCALE GENOMIC DNA]</scope>
    <source>
        <strain evidence="12">SpSt-374</strain>
    </source>
</reference>